<dbReference type="PROSITE" id="PS50931">
    <property type="entry name" value="HTH_LYSR"/>
    <property type="match status" value="1"/>
</dbReference>
<keyword evidence="3" id="KW-0238">DNA-binding</keyword>
<dbReference type="Proteomes" id="UP000238348">
    <property type="component" value="Chromosome"/>
</dbReference>
<organism evidence="6 7">
    <name type="scientific">Sorangium cellulosum</name>
    <name type="common">Polyangium cellulosum</name>
    <dbReference type="NCBI Taxonomy" id="56"/>
    <lineage>
        <taxon>Bacteria</taxon>
        <taxon>Pseudomonadati</taxon>
        <taxon>Myxococcota</taxon>
        <taxon>Polyangia</taxon>
        <taxon>Polyangiales</taxon>
        <taxon>Polyangiaceae</taxon>
        <taxon>Sorangium</taxon>
    </lineage>
</organism>
<dbReference type="Pfam" id="PF03466">
    <property type="entry name" value="LysR_substrate"/>
    <property type="match status" value="1"/>
</dbReference>
<dbReference type="AlphaFoldDB" id="A0A2L0EMQ7"/>
<gene>
    <name evidence="6" type="primary">lysR</name>
    <name evidence="6" type="ORF">SOCE26_019430</name>
</gene>
<dbReference type="PANTHER" id="PTHR30346">
    <property type="entry name" value="TRANSCRIPTIONAL DUAL REGULATOR HCAR-RELATED"/>
    <property type="match status" value="1"/>
</dbReference>
<dbReference type="RefSeq" id="WP_104978331.1">
    <property type="nucleotide sequence ID" value="NZ_CP012673.1"/>
</dbReference>
<evidence type="ECO:0000256" key="4">
    <source>
        <dbReference type="ARBA" id="ARBA00023163"/>
    </source>
</evidence>
<sequence length="297" mass="32014">MDLHHLRAVAALAEQLHFGRAARALHVSQPALSKQLKQIEDELGGALFVRGRSGVAPTALGRQFVDDARAILRDADQALARARRIARGEAGVLRLGFGVATAALVARVVVRFRQRAPDVHIELQDMSTPAQLEALRAGALDLGFVRLPAPPDLASLEVVRDRLVAAVPRGRAAALEAAGLRALGDEPFVLIPRAVSLSFNDHVLRVCAHLGFRPRVTQEARDFSTVLALVAAGVGVTLVPATAVRGRSTRVAQLRLPQAEALWRVGAVWRRDQPNPAVATFRGLIEADLARRPGRER</sequence>
<dbReference type="Pfam" id="PF00126">
    <property type="entry name" value="HTH_1"/>
    <property type="match status" value="1"/>
</dbReference>
<dbReference type="Gene3D" id="1.10.10.10">
    <property type="entry name" value="Winged helix-like DNA-binding domain superfamily/Winged helix DNA-binding domain"/>
    <property type="match status" value="1"/>
</dbReference>
<dbReference type="SUPFAM" id="SSF46785">
    <property type="entry name" value="Winged helix' DNA-binding domain"/>
    <property type="match status" value="1"/>
</dbReference>
<feature type="domain" description="HTH lysR-type" evidence="5">
    <location>
        <begin position="1"/>
        <end position="58"/>
    </location>
</feature>
<keyword evidence="2" id="KW-0805">Transcription regulation</keyword>
<dbReference type="GO" id="GO:0032993">
    <property type="term" value="C:protein-DNA complex"/>
    <property type="evidence" value="ECO:0007669"/>
    <property type="project" value="TreeGrafter"/>
</dbReference>
<dbReference type="InterPro" id="IPR036388">
    <property type="entry name" value="WH-like_DNA-bd_sf"/>
</dbReference>
<name>A0A2L0EMQ7_SORCE</name>
<evidence type="ECO:0000313" key="7">
    <source>
        <dbReference type="Proteomes" id="UP000238348"/>
    </source>
</evidence>
<proteinExistence type="inferred from homology"/>
<dbReference type="PRINTS" id="PR00039">
    <property type="entry name" value="HTHLYSR"/>
</dbReference>
<dbReference type="GO" id="GO:0003700">
    <property type="term" value="F:DNA-binding transcription factor activity"/>
    <property type="evidence" value="ECO:0007669"/>
    <property type="project" value="InterPro"/>
</dbReference>
<dbReference type="OrthoDB" id="5317428at2"/>
<evidence type="ECO:0000259" key="5">
    <source>
        <dbReference type="PROSITE" id="PS50931"/>
    </source>
</evidence>
<dbReference type="InterPro" id="IPR000847">
    <property type="entry name" value="LysR_HTH_N"/>
</dbReference>
<dbReference type="InterPro" id="IPR005119">
    <property type="entry name" value="LysR_subst-bd"/>
</dbReference>
<dbReference type="FunFam" id="1.10.10.10:FF:000001">
    <property type="entry name" value="LysR family transcriptional regulator"/>
    <property type="match status" value="1"/>
</dbReference>
<dbReference type="GO" id="GO:0003677">
    <property type="term" value="F:DNA binding"/>
    <property type="evidence" value="ECO:0007669"/>
    <property type="project" value="UniProtKB-KW"/>
</dbReference>
<dbReference type="PANTHER" id="PTHR30346:SF28">
    <property type="entry name" value="HTH-TYPE TRANSCRIPTIONAL REGULATOR CYNR"/>
    <property type="match status" value="1"/>
</dbReference>
<accession>A0A2L0EMQ7</accession>
<evidence type="ECO:0000313" key="6">
    <source>
        <dbReference type="EMBL" id="AUX40542.1"/>
    </source>
</evidence>
<dbReference type="CDD" id="cd08414">
    <property type="entry name" value="PBP2_LTTR_aromatics_like"/>
    <property type="match status" value="1"/>
</dbReference>
<dbReference type="SUPFAM" id="SSF53850">
    <property type="entry name" value="Periplasmic binding protein-like II"/>
    <property type="match status" value="1"/>
</dbReference>
<reference evidence="6 7" key="1">
    <citation type="submission" date="2015-09" db="EMBL/GenBank/DDBJ databases">
        <title>Sorangium comparison.</title>
        <authorList>
            <person name="Zaburannyi N."/>
            <person name="Bunk B."/>
            <person name="Overmann J."/>
            <person name="Mueller R."/>
        </authorList>
    </citation>
    <scope>NUCLEOTIDE SEQUENCE [LARGE SCALE GENOMIC DNA]</scope>
    <source>
        <strain evidence="6 7">So ce26</strain>
    </source>
</reference>
<evidence type="ECO:0000256" key="3">
    <source>
        <dbReference type="ARBA" id="ARBA00023125"/>
    </source>
</evidence>
<keyword evidence="4" id="KW-0804">Transcription</keyword>
<evidence type="ECO:0000256" key="1">
    <source>
        <dbReference type="ARBA" id="ARBA00009437"/>
    </source>
</evidence>
<comment type="similarity">
    <text evidence="1">Belongs to the LysR transcriptional regulatory family.</text>
</comment>
<dbReference type="EMBL" id="CP012673">
    <property type="protein sequence ID" value="AUX40542.1"/>
    <property type="molecule type" value="Genomic_DNA"/>
</dbReference>
<dbReference type="InterPro" id="IPR036390">
    <property type="entry name" value="WH_DNA-bd_sf"/>
</dbReference>
<protein>
    <submittedName>
        <fullName evidence="6">LysR family transcriptional regulator</fullName>
    </submittedName>
</protein>
<dbReference type="Gene3D" id="3.40.190.10">
    <property type="entry name" value="Periplasmic binding protein-like II"/>
    <property type="match status" value="2"/>
</dbReference>
<evidence type="ECO:0000256" key="2">
    <source>
        <dbReference type="ARBA" id="ARBA00023015"/>
    </source>
</evidence>